<dbReference type="PANTHER" id="PTHR43318">
    <property type="entry name" value="UDP-N-ACETYLGLUCOSAMINE 4,6-DEHYDRATASE"/>
    <property type="match status" value="1"/>
</dbReference>
<dbReference type="EMBL" id="JAZHFV010000005">
    <property type="protein sequence ID" value="MEX4008723.1"/>
    <property type="molecule type" value="Genomic_DNA"/>
</dbReference>
<evidence type="ECO:0000313" key="4">
    <source>
        <dbReference type="EMBL" id="MEX4008723.1"/>
    </source>
</evidence>
<organism evidence="4 5">
    <name type="scientific">Neoaquamicrobium sediminum</name>
    <dbReference type="NCBI Taxonomy" id="1849104"/>
    <lineage>
        <taxon>Bacteria</taxon>
        <taxon>Pseudomonadati</taxon>
        <taxon>Pseudomonadota</taxon>
        <taxon>Alphaproteobacteria</taxon>
        <taxon>Hyphomicrobiales</taxon>
        <taxon>Phyllobacteriaceae</taxon>
        <taxon>Neoaquamicrobium</taxon>
    </lineage>
</organism>
<feature type="transmembrane region" description="Helical" evidence="2">
    <location>
        <begin position="59"/>
        <end position="79"/>
    </location>
</feature>
<dbReference type="CDD" id="cd05237">
    <property type="entry name" value="UDP_invert_4-6DH_SDR_e"/>
    <property type="match status" value="1"/>
</dbReference>
<gene>
    <name evidence="4" type="ORF">V1479_15520</name>
</gene>
<dbReference type="Pfam" id="PF13727">
    <property type="entry name" value="CoA_binding_3"/>
    <property type="match status" value="1"/>
</dbReference>
<feature type="domain" description="Polysaccharide biosynthesis protein CapD-like" evidence="3">
    <location>
        <begin position="298"/>
        <end position="590"/>
    </location>
</feature>
<keyword evidence="2" id="KW-1133">Transmembrane helix</keyword>
<dbReference type="SUPFAM" id="SSF51735">
    <property type="entry name" value="NAD(P)-binding Rossmann-fold domains"/>
    <property type="match status" value="2"/>
</dbReference>
<comment type="similarity">
    <text evidence="1">Belongs to the polysaccharide synthase family.</text>
</comment>
<keyword evidence="5" id="KW-1185">Reference proteome</keyword>
<evidence type="ECO:0000256" key="1">
    <source>
        <dbReference type="ARBA" id="ARBA00007430"/>
    </source>
</evidence>
<feature type="transmembrane region" description="Helical" evidence="2">
    <location>
        <begin position="27"/>
        <end position="47"/>
    </location>
</feature>
<dbReference type="InterPro" id="IPR036291">
    <property type="entry name" value="NAD(P)-bd_dom_sf"/>
</dbReference>
<dbReference type="InterPro" id="IPR003869">
    <property type="entry name" value="Polysac_CapD-like"/>
</dbReference>
<protein>
    <submittedName>
        <fullName evidence="4">Nucleoside-diphosphate sugar epimerase/dehydratase</fullName>
    </submittedName>
</protein>
<accession>A0ABV3WVL2</accession>
<evidence type="ECO:0000313" key="5">
    <source>
        <dbReference type="Proteomes" id="UP001559025"/>
    </source>
</evidence>
<proteinExistence type="inferred from homology"/>
<keyword evidence="2" id="KW-0812">Transmembrane</keyword>
<evidence type="ECO:0000256" key="2">
    <source>
        <dbReference type="SAM" id="Phobius"/>
    </source>
</evidence>
<reference evidence="4 5" key="1">
    <citation type="submission" date="2024-01" db="EMBL/GenBank/DDBJ databases">
        <title>New evidence supports the origin of RcGTA from prophage.</title>
        <authorList>
            <person name="Xu Y."/>
            <person name="Liu B."/>
            <person name="Chen F."/>
        </authorList>
    </citation>
    <scope>NUCLEOTIDE SEQUENCE [LARGE SCALE GENOMIC DNA]</scope>
    <source>
        <strain evidence="4 5">CBW1107-2</strain>
    </source>
</reference>
<dbReference type="PANTHER" id="PTHR43318:SF1">
    <property type="entry name" value="POLYSACCHARIDE BIOSYNTHESIS PROTEIN EPSC-RELATED"/>
    <property type="match status" value="1"/>
</dbReference>
<dbReference type="Pfam" id="PF02719">
    <property type="entry name" value="Polysacc_synt_2"/>
    <property type="match status" value="1"/>
</dbReference>
<evidence type="ECO:0000259" key="3">
    <source>
        <dbReference type="Pfam" id="PF02719"/>
    </source>
</evidence>
<name>A0ABV3WVL2_9HYPH</name>
<comment type="caution">
    <text evidence="4">The sequence shown here is derived from an EMBL/GenBank/DDBJ whole genome shotgun (WGS) entry which is preliminary data.</text>
</comment>
<dbReference type="Proteomes" id="UP001559025">
    <property type="component" value="Unassembled WGS sequence"/>
</dbReference>
<feature type="transmembrane region" description="Helical" evidence="2">
    <location>
        <begin position="91"/>
        <end position="115"/>
    </location>
</feature>
<dbReference type="Gene3D" id="3.40.50.720">
    <property type="entry name" value="NAD(P)-binding Rossmann-like Domain"/>
    <property type="match status" value="2"/>
</dbReference>
<dbReference type="InterPro" id="IPR051203">
    <property type="entry name" value="Polysaccharide_Synthase-Rel"/>
</dbReference>
<sequence>MKMFAVSPALNRLRDRISRSSRNRKRWVLILFDAVALTFLCWLSFSLRFGEPFRPNPSQVFIILAAPALAIPIFARMGLYRAVLKYLPDRAVWTIMQVVTLAVLSWVALAFLTAMTGAPGVPRSIPAVFWVLSILTITGSRFGAKWLIWRTSRASKGLTKTLIYGTGDAATQLAGALRSAGEREVIGFIGKDASLHGLDVLGIRVYAPSELKRLVTNIGVEEIIVTTPTLAGQDGRELIAEIGTAPVNIRILPSIVDLAEGKYIVSRVRDIDIDDLLGRSQVPADPALLRGMIEGRSLMVTGAAGSIGSALCRIIAQLKPARLVLLDTNEHGLYQIGRELQREALFPLVTVLGSITDGDLVRRIIRENDIETIYHCAAYKHVHLVEQNSLEGIRNNVLGTESLARAATDCGVRNFILISSDKAVRPASVMGATKRWAEKIVRYHGVRTLDKPYERNFACVRFGNVIGSSGSVIPLFKEQIANGGPVTITDEKITRYFMSVREAAELIVQAGALSESGDILLLEMGDPIRIRDLAEDMIALAGLSVRDARNPEGDIEIVTIGMREGEKLHEELFYNPEGVTPTAHSKILRAHRMNGSGDTVPDMLAELSGAVASADRKAAVEVLFRYTEK</sequence>
<keyword evidence="2" id="KW-0472">Membrane</keyword>